<gene>
    <name evidence="2" type="ORF">S01H4_16741</name>
</gene>
<dbReference type="GO" id="GO:0005506">
    <property type="term" value="F:iron ion binding"/>
    <property type="evidence" value="ECO:0007669"/>
    <property type="project" value="InterPro"/>
</dbReference>
<proteinExistence type="predicted"/>
<evidence type="ECO:0000259" key="1">
    <source>
        <dbReference type="Pfam" id="PF02738"/>
    </source>
</evidence>
<reference evidence="2" key="1">
    <citation type="journal article" date="2014" name="Front. Microbiol.">
        <title>High frequency of phylogenetically diverse reductive dehalogenase-homologous genes in deep subseafloor sedimentary metagenomes.</title>
        <authorList>
            <person name="Kawai M."/>
            <person name="Futagami T."/>
            <person name="Toyoda A."/>
            <person name="Takaki Y."/>
            <person name="Nishi S."/>
            <person name="Hori S."/>
            <person name="Arai W."/>
            <person name="Tsubouchi T."/>
            <person name="Morono Y."/>
            <person name="Uchiyama I."/>
            <person name="Ito T."/>
            <person name="Fujiyama A."/>
            <person name="Inagaki F."/>
            <person name="Takami H."/>
        </authorList>
    </citation>
    <scope>NUCLEOTIDE SEQUENCE</scope>
    <source>
        <strain evidence="2">Expedition CK06-06</strain>
    </source>
</reference>
<organism evidence="2">
    <name type="scientific">marine sediment metagenome</name>
    <dbReference type="NCBI Taxonomy" id="412755"/>
    <lineage>
        <taxon>unclassified sequences</taxon>
        <taxon>metagenomes</taxon>
        <taxon>ecological metagenomes</taxon>
    </lineage>
</organism>
<accession>X0Z895</accession>
<dbReference type="AlphaFoldDB" id="X0Z895"/>
<dbReference type="InterPro" id="IPR016208">
    <property type="entry name" value="Ald_Oxase/xanthine_DH-like"/>
</dbReference>
<feature type="non-terminal residue" evidence="2">
    <location>
        <position position="1"/>
    </location>
</feature>
<name>X0Z895_9ZZZZ</name>
<dbReference type="PANTHER" id="PTHR11908">
    <property type="entry name" value="XANTHINE DEHYDROGENASE"/>
    <property type="match status" value="1"/>
</dbReference>
<dbReference type="InterPro" id="IPR037165">
    <property type="entry name" value="AldOxase/xan_DH_Mopterin-bd_sf"/>
</dbReference>
<dbReference type="GO" id="GO:0016491">
    <property type="term" value="F:oxidoreductase activity"/>
    <property type="evidence" value="ECO:0007669"/>
    <property type="project" value="InterPro"/>
</dbReference>
<dbReference type="PANTHER" id="PTHR11908:SF157">
    <property type="entry name" value="XANTHINE DEHYDROGENASE SUBUNIT D-RELATED"/>
    <property type="match status" value="1"/>
</dbReference>
<sequence length="126" mass="14019">EGFKVADIIVDETFNIKRVYHMQLETKSAVCKPEANGGITLWTTTQGIHNVRILLGHIFNISLSKINVKRITLGGSFGSSIQMNSITPICVALALKAKRSVKLVTSREEDISLTGKIIFYIYFFLS</sequence>
<dbReference type="Pfam" id="PF02738">
    <property type="entry name" value="MoCoBD_1"/>
    <property type="match status" value="1"/>
</dbReference>
<comment type="caution">
    <text evidence="2">The sequence shown here is derived from an EMBL/GenBank/DDBJ whole genome shotgun (WGS) entry which is preliminary data.</text>
</comment>
<dbReference type="SUPFAM" id="SSF56003">
    <property type="entry name" value="Molybdenum cofactor-binding domain"/>
    <property type="match status" value="1"/>
</dbReference>
<evidence type="ECO:0000313" key="2">
    <source>
        <dbReference type="EMBL" id="GAG56583.1"/>
    </source>
</evidence>
<dbReference type="InterPro" id="IPR008274">
    <property type="entry name" value="AldOxase/xan_DH_MoCoBD1"/>
</dbReference>
<dbReference type="EMBL" id="BART01007347">
    <property type="protein sequence ID" value="GAG56583.1"/>
    <property type="molecule type" value="Genomic_DNA"/>
</dbReference>
<feature type="domain" description="Aldehyde oxidase/xanthine dehydrogenase first molybdopterin binding" evidence="1">
    <location>
        <begin position="1"/>
        <end position="116"/>
    </location>
</feature>
<dbReference type="Gene3D" id="3.30.365.10">
    <property type="entry name" value="Aldehyde oxidase/xanthine dehydrogenase, molybdopterin binding domain"/>
    <property type="match status" value="2"/>
</dbReference>
<protein>
    <recommendedName>
        <fullName evidence="1">Aldehyde oxidase/xanthine dehydrogenase first molybdopterin binding domain-containing protein</fullName>
    </recommendedName>
</protein>